<dbReference type="EMBL" id="BGZK01002917">
    <property type="protein sequence ID" value="GBP97355.1"/>
    <property type="molecule type" value="Genomic_DNA"/>
</dbReference>
<feature type="region of interest" description="Disordered" evidence="1">
    <location>
        <begin position="1"/>
        <end position="47"/>
    </location>
</feature>
<proteinExistence type="predicted"/>
<evidence type="ECO:0000256" key="1">
    <source>
        <dbReference type="SAM" id="MobiDB-lite"/>
    </source>
</evidence>
<evidence type="ECO:0000313" key="3">
    <source>
        <dbReference type="Proteomes" id="UP000299102"/>
    </source>
</evidence>
<accession>A0A4C2AED9</accession>
<comment type="caution">
    <text evidence="2">The sequence shown here is derived from an EMBL/GenBank/DDBJ whole genome shotgun (WGS) entry which is preliminary data.</text>
</comment>
<reference evidence="2 3" key="1">
    <citation type="journal article" date="2019" name="Commun. Biol.">
        <title>The bagworm genome reveals a unique fibroin gene that provides high tensile strength.</title>
        <authorList>
            <person name="Kono N."/>
            <person name="Nakamura H."/>
            <person name="Ohtoshi R."/>
            <person name="Tomita M."/>
            <person name="Numata K."/>
            <person name="Arakawa K."/>
        </authorList>
    </citation>
    <scope>NUCLEOTIDE SEQUENCE [LARGE SCALE GENOMIC DNA]</scope>
</reference>
<evidence type="ECO:0000313" key="2">
    <source>
        <dbReference type="EMBL" id="GBP97355.1"/>
    </source>
</evidence>
<sequence>MADRDKDEAAVFTPRQSICRTPQAGETERSEAPADPDVERSLRDSSKEELLSRAHGAIKAIFGVVTGPGSKLNKNDTNSVASHGQDILAVVAALNLRLAEAELAAASAKLEAARAVAACGEPSVAQPAGKSYATALKLSGPARASAEMKRPASGPVLAFYPAAEQADNIKTAEETKKVLKSAMDPTALQVQVSKVRKVGRAGVVVQTTSVEAADKIKKAVPPTLRVTEPRSRRPLVALRNLSGDPSGEAVMTGLFEQNLRIKHPEWPLERLVRTAASPLKSRDVNCVTTSTSRAVENANSTVTPRRTADPARRCALGADPRATVRQTVRRKLRNVLRAIASADVRPTHTLRRRENVQRVSLPRSG</sequence>
<gene>
    <name evidence="2" type="ORF">EVAR_103868_1</name>
</gene>
<feature type="compositionally biased region" description="Basic and acidic residues" evidence="1">
    <location>
        <begin position="26"/>
        <end position="47"/>
    </location>
</feature>
<organism evidence="2 3">
    <name type="scientific">Eumeta variegata</name>
    <name type="common">Bagworm moth</name>
    <name type="synonym">Eumeta japonica</name>
    <dbReference type="NCBI Taxonomy" id="151549"/>
    <lineage>
        <taxon>Eukaryota</taxon>
        <taxon>Metazoa</taxon>
        <taxon>Ecdysozoa</taxon>
        <taxon>Arthropoda</taxon>
        <taxon>Hexapoda</taxon>
        <taxon>Insecta</taxon>
        <taxon>Pterygota</taxon>
        <taxon>Neoptera</taxon>
        <taxon>Endopterygota</taxon>
        <taxon>Lepidoptera</taxon>
        <taxon>Glossata</taxon>
        <taxon>Ditrysia</taxon>
        <taxon>Tineoidea</taxon>
        <taxon>Psychidae</taxon>
        <taxon>Oiketicinae</taxon>
        <taxon>Eumeta</taxon>
    </lineage>
</organism>
<name>A0A4C2AED9_EUMVA</name>
<dbReference type="OrthoDB" id="10026072at2759"/>
<keyword evidence="3" id="KW-1185">Reference proteome</keyword>
<dbReference type="Proteomes" id="UP000299102">
    <property type="component" value="Unassembled WGS sequence"/>
</dbReference>
<dbReference type="AlphaFoldDB" id="A0A4C2AED9"/>
<protein>
    <submittedName>
        <fullName evidence="2">Uncharacterized protein</fullName>
    </submittedName>
</protein>